<feature type="binding site" evidence="5">
    <location>
        <position position="80"/>
    </location>
    <ligand>
        <name>ATP</name>
        <dbReference type="ChEBI" id="CHEBI:30616"/>
    </ligand>
</feature>
<feature type="region of interest" description="Disordered" evidence="7">
    <location>
        <begin position="341"/>
        <end position="360"/>
    </location>
</feature>
<dbReference type="GO" id="GO:0004674">
    <property type="term" value="F:protein serine/threonine kinase activity"/>
    <property type="evidence" value="ECO:0007669"/>
    <property type="project" value="UniProtKB-KW"/>
</dbReference>
<dbReference type="PANTHER" id="PTHR11909">
    <property type="entry name" value="CASEIN KINASE-RELATED"/>
    <property type="match status" value="1"/>
</dbReference>
<evidence type="ECO:0000256" key="1">
    <source>
        <dbReference type="ARBA" id="ARBA00012513"/>
    </source>
</evidence>
<accession>A0A023B931</accession>
<sequence length="360" mass="41334">MFFQRACPEPGCYLLREKIISAYKTIRIASKSGGGPPAGIAGAADCVGGGYRVGRKIGSGSFGEIYSGQNVRSGEEVAIKLEPIKHHNPHLMFECKLYRHLQGGKGIAAIHWYGTEGEFSILVMDLLGPSLEDLFNYCGREFRLKTTLMLAEQMIDRIEFVHNRGILHRDIKPHNFLIGRRRARTQDIVFVIDFGLGKRYKDTRTGFHIPFRQGKSLTGTARYVSLNTHLGMEQSRRDDMESLGYVFLYFHKGELPWQGLKATSKKDKYQLIQEKKHSTPLETLCKGCPSEFLIYMKYCRSLRFLDRPDYYYVKRLFNGLLLNEGFSYDCKFDWVSSQNKRTTTNQQPQDNQPQDNQPQE</sequence>
<dbReference type="InterPro" id="IPR008271">
    <property type="entry name" value="Ser/Thr_kinase_AS"/>
</dbReference>
<dbReference type="InterPro" id="IPR017441">
    <property type="entry name" value="Protein_kinase_ATP_BS"/>
</dbReference>
<dbReference type="Gene3D" id="1.10.510.10">
    <property type="entry name" value="Transferase(Phosphotransferase) domain 1"/>
    <property type="match status" value="1"/>
</dbReference>
<dbReference type="PROSITE" id="PS00107">
    <property type="entry name" value="PROTEIN_KINASE_ATP"/>
    <property type="match status" value="1"/>
</dbReference>
<proteinExistence type="inferred from homology"/>
<dbReference type="EC" id="2.7.11.1" evidence="1"/>
<dbReference type="RefSeq" id="XP_011129871.1">
    <property type="nucleotide sequence ID" value="XM_011131569.1"/>
</dbReference>
<dbReference type="Pfam" id="PF00069">
    <property type="entry name" value="Pkinase"/>
    <property type="match status" value="1"/>
</dbReference>
<evidence type="ECO:0000256" key="6">
    <source>
        <dbReference type="RuleBase" id="RU000304"/>
    </source>
</evidence>
<evidence type="ECO:0000313" key="9">
    <source>
        <dbReference type="EMBL" id="EZG70716.1"/>
    </source>
</evidence>
<dbReference type="GeneID" id="22911993"/>
<keyword evidence="3 5" id="KW-0067">ATP-binding</keyword>
<dbReference type="InterPro" id="IPR011009">
    <property type="entry name" value="Kinase-like_dom_sf"/>
</dbReference>
<evidence type="ECO:0000256" key="4">
    <source>
        <dbReference type="ARBA" id="ARBA00023860"/>
    </source>
</evidence>
<dbReference type="VEuPathDB" id="CryptoDB:GNI_054320"/>
<keyword evidence="10" id="KW-1185">Reference proteome</keyword>
<dbReference type="PROSITE" id="PS50011">
    <property type="entry name" value="PROTEIN_KINASE_DOM"/>
    <property type="match status" value="1"/>
</dbReference>
<dbReference type="OMA" id="PRTRWYG"/>
<organism evidence="9 10">
    <name type="scientific">Gregarina niphandrodes</name>
    <name type="common">Septate eugregarine</name>
    <dbReference type="NCBI Taxonomy" id="110365"/>
    <lineage>
        <taxon>Eukaryota</taxon>
        <taxon>Sar</taxon>
        <taxon>Alveolata</taxon>
        <taxon>Apicomplexa</taxon>
        <taxon>Conoidasida</taxon>
        <taxon>Gregarinasina</taxon>
        <taxon>Eugregarinorida</taxon>
        <taxon>Gregarinidae</taxon>
        <taxon>Gregarina</taxon>
    </lineage>
</organism>
<feature type="domain" description="Protein kinase" evidence="8">
    <location>
        <begin position="51"/>
        <end position="321"/>
    </location>
</feature>
<evidence type="ECO:0000313" key="10">
    <source>
        <dbReference type="Proteomes" id="UP000019763"/>
    </source>
</evidence>
<protein>
    <recommendedName>
        <fullName evidence="4">Casein kinase I</fullName>
        <ecNumber evidence="1">2.7.11.1</ecNumber>
    </recommendedName>
</protein>
<gene>
    <name evidence="9" type="ORF">GNI_054320</name>
</gene>
<reference evidence="9" key="1">
    <citation type="submission" date="2013-12" db="EMBL/GenBank/DDBJ databases">
        <authorList>
            <person name="Omoto C.K."/>
            <person name="Sibley D."/>
            <person name="Venepally P."/>
            <person name="Hadjithomas M."/>
            <person name="Karamycheva S."/>
            <person name="Brunk B."/>
            <person name="Roos D."/>
            <person name="Caler E."/>
            <person name="Lorenzi H."/>
        </authorList>
    </citation>
    <scope>NUCLEOTIDE SEQUENCE</scope>
</reference>
<dbReference type="SMART" id="SM00220">
    <property type="entry name" value="S_TKc"/>
    <property type="match status" value="1"/>
</dbReference>
<evidence type="ECO:0000256" key="5">
    <source>
        <dbReference type="PROSITE-ProRule" id="PRU10141"/>
    </source>
</evidence>
<evidence type="ECO:0000256" key="3">
    <source>
        <dbReference type="ARBA" id="ARBA00022840"/>
    </source>
</evidence>
<dbReference type="InterPro" id="IPR000719">
    <property type="entry name" value="Prot_kinase_dom"/>
</dbReference>
<evidence type="ECO:0000256" key="2">
    <source>
        <dbReference type="ARBA" id="ARBA00022741"/>
    </source>
</evidence>
<keyword evidence="9" id="KW-0418">Kinase</keyword>
<dbReference type="EMBL" id="AFNH02000415">
    <property type="protein sequence ID" value="EZG70716.1"/>
    <property type="molecule type" value="Genomic_DNA"/>
</dbReference>
<dbReference type="eggNOG" id="KOG1164">
    <property type="taxonomic scope" value="Eukaryota"/>
</dbReference>
<dbReference type="SUPFAM" id="SSF56112">
    <property type="entry name" value="Protein kinase-like (PK-like)"/>
    <property type="match status" value="1"/>
</dbReference>
<comment type="caution">
    <text evidence="9">The sequence shown here is derived from an EMBL/GenBank/DDBJ whole genome shotgun (WGS) entry which is preliminary data.</text>
</comment>
<feature type="compositionally biased region" description="Low complexity" evidence="7">
    <location>
        <begin position="342"/>
        <end position="360"/>
    </location>
</feature>
<name>A0A023B931_GRENI</name>
<keyword evidence="6" id="KW-0723">Serine/threonine-protein kinase</keyword>
<dbReference type="FunFam" id="1.10.510.10:FF:000596">
    <property type="entry name" value="CK1 family protein kinase"/>
    <property type="match status" value="1"/>
</dbReference>
<dbReference type="CDD" id="cd14016">
    <property type="entry name" value="STKc_CK1"/>
    <property type="match status" value="1"/>
</dbReference>
<dbReference type="InterPro" id="IPR050235">
    <property type="entry name" value="CK1_Ser-Thr_kinase"/>
</dbReference>
<evidence type="ECO:0000256" key="7">
    <source>
        <dbReference type="SAM" id="MobiDB-lite"/>
    </source>
</evidence>
<keyword evidence="2 5" id="KW-0547">Nucleotide-binding</keyword>
<evidence type="ECO:0000259" key="8">
    <source>
        <dbReference type="PROSITE" id="PS50011"/>
    </source>
</evidence>
<dbReference type="OrthoDB" id="5800476at2759"/>
<keyword evidence="9" id="KW-0808">Transferase</keyword>
<dbReference type="AlphaFoldDB" id="A0A023B931"/>
<comment type="similarity">
    <text evidence="6">Belongs to the protein kinase superfamily.</text>
</comment>
<dbReference type="GO" id="GO:0005524">
    <property type="term" value="F:ATP binding"/>
    <property type="evidence" value="ECO:0007669"/>
    <property type="project" value="UniProtKB-UniRule"/>
</dbReference>
<dbReference type="PROSITE" id="PS00108">
    <property type="entry name" value="PROTEIN_KINASE_ST"/>
    <property type="match status" value="1"/>
</dbReference>
<dbReference type="Proteomes" id="UP000019763">
    <property type="component" value="Unassembled WGS sequence"/>
</dbReference>